<dbReference type="SUPFAM" id="SSF56935">
    <property type="entry name" value="Porins"/>
    <property type="match status" value="1"/>
</dbReference>
<keyword evidence="3" id="KW-0998">Cell outer membrane</keyword>
<dbReference type="InterPro" id="IPR036942">
    <property type="entry name" value="Beta-barrel_TonB_sf"/>
</dbReference>
<gene>
    <name evidence="8" type="ORF">GV828_12075</name>
</gene>
<dbReference type="Pfam" id="PF00593">
    <property type="entry name" value="TonB_dep_Rec_b-barrel"/>
    <property type="match status" value="1"/>
</dbReference>
<comment type="caution">
    <text evidence="8">The sequence shown here is derived from an EMBL/GenBank/DDBJ whole genome shotgun (WGS) entry which is preliminary data.</text>
</comment>
<comment type="similarity">
    <text evidence="4">Belongs to the TonB-dependent receptor family.</text>
</comment>
<dbReference type="InterPro" id="IPR008969">
    <property type="entry name" value="CarboxyPept-like_regulatory"/>
</dbReference>
<sequence length="912" mass="101261">MKIKLLIVALLFCIAGFAQKATVSGLITDKDLNNETLPFATITIKGTTTSVQTDLDGKYELEITPGNFTLVFSFLGYESEEEKITITAGQNLVINKSLGSGSVTVEEVVIESIQSRQKETALLMEQQKSIEIKQNIGAQELSRKGIGDVATAVAKTSGVSKQEGSNNVYVRGLGDRYNSTSMNGLPIPSNDPQNKNVALDLFTTDIVEYISIDKVYSPRLFGDFAGGNVDIVSKDYRGNGMLEISIGSRANSNALAKAGDFYLQQGPNKTGFVSYGVPANPLTAYTFENSLNPVKEKPFGGNIGLKAGKTFDIGEDGRLSLFATAGFDSGYEYRDGIGRTVNAQGAPMKDFEQAQYSYKTNATGMFNANYRINNAHKIGYNFLFVNSSDQSRETYFGFDRDFENDDANLFVQRGTFIQNTLMINQLLGNHKLTDKIEADWGVSYNKVEGDMPDRVQNKSFRNNISGESILAQRTPTDNQRYFQNLVEDEIAANLILSYKLPQNAMGNSRGKISLGYNGRFKKRDFEAIQFNFNLSQTAQNTPVNPNNLDAFFNQQNFSSGLFTTSSFAGMTPQTYDGEQNIHAGFGTLEYKISEKLSTVVGLRFEKVEQIVNWRTQLDAGGGTNSFDRNEFLPSLIMKYELNDTQNLRFAASKTYTLPQFKERALFIYEDVLETKIGNPDLYPSQDYNVDIKWEMFPKKDEIFSATIFGKLIMDPINEVNLASSTNDISWVNIGDQGYVFGAEVEARKNIFDLDGDLTNRLSFGINASVMKTHQDIDPEKIRTETNGRLNINPTDNTSSFTGASDLVFNADLTYAKDFSNDRNIMTTLAYTYNSDKLYALGIEQKGNLVDKAIGSLDLIVKTKLSENFGIDLGARNLLNPTFKRVQENADADIPVLTYKRGVSFAIGVNYQF</sequence>
<evidence type="ECO:0000256" key="3">
    <source>
        <dbReference type="ARBA" id="ARBA00023237"/>
    </source>
</evidence>
<accession>A0ABW9ZGM8</accession>
<name>A0ABW9ZGM8_9FLAO</name>
<proteinExistence type="inferred from homology"/>
<dbReference type="Gene3D" id="2.60.40.1120">
    <property type="entry name" value="Carboxypeptidase-like, regulatory domain"/>
    <property type="match status" value="1"/>
</dbReference>
<dbReference type="InterPro" id="IPR012910">
    <property type="entry name" value="Plug_dom"/>
</dbReference>
<dbReference type="Proteomes" id="UP000798602">
    <property type="component" value="Unassembled WGS sequence"/>
</dbReference>
<evidence type="ECO:0000313" key="8">
    <source>
        <dbReference type="EMBL" id="NBL65938.1"/>
    </source>
</evidence>
<feature type="domain" description="TonB-dependent receptor plug" evidence="7">
    <location>
        <begin position="132"/>
        <end position="227"/>
    </location>
</feature>
<reference evidence="9" key="1">
    <citation type="submission" date="2020-01" db="EMBL/GenBank/DDBJ databases">
        <title>Sphingomonas sp. strain CSW-10.</title>
        <authorList>
            <person name="Chen W.-M."/>
        </authorList>
    </citation>
    <scope>NUCLEOTIDE SEQUENCE [LARGE SCALE GENOMIC DNA]</scope>
    <source>
        <strain evidence="9">NST-5</strain>
    </source>
</reference>
<feature type="domain" description="TonB-dependent receptor-like beta-barrel" evidence="6">
    <location>
        <begin position="526"/>
        <end position="877"/>
    </location>
</feature>
<keyword evidence="5" id="KW-0732">Signal</keyword>
<feature type="chain" id="PRO_5045342116" evidence="5">
    <location>
        <begin position="21"/>
        <end position="912"/>
    </location>
</feature>
<dbReference type="PANTHER" id="PTHR40980">
    <property type="entry name" value="PLUG DOMAIN-CONTAINING PROTEIN"/>
    <property type="match status" value="1"/>
</dbReference>
<dbReference type="InterPro" id="IPR037066">
    <property type="entry name" value="Plug_dom_sf"/>
</dbReference>
<dbReference type="RefSeq" id="WP_166537757.1">
    <property type="nucleotide sequence ID" value="NZ_JAABLM010000017.1"/>
</dbReference>
<keyword evidence="8" id="KW-0675">Receptor</keyword>
<dbReference type="Pfam" id="PF13715">
    <property type="entry name" value="CarbopepD_reg_2"/>
    <property type="match status" value="1"/>
</dbReference>
<evidence type="ECO:0000256" key="4">
    <source>
        <dbReference type="RuleBase" id="RU003357"/>
    </source>
</evidence>
<organism evidence="8 9">
    <name type="scientific">Flavobacterium ichthyis</name>
    <dbReference type="NCBI Taxonomy" id="2698827"/>
    <lineage>
        <taxon>Bacteria</taxon>
        <taxon>Pseudomonadati</taxon>
        <taxon>Bacteroidota</taxon>
        <taxon>Flavobacteriia</taxon>
        <taxon>Flavobacteriales</taxon>
        <taxon>Flavobacteriaceae</taxon>
        <taxon>Flavobacterium</taxon>
    </lineage>
</organism>
<evidence type="ECO:0000313" key="9">
    <source>
        <dbReference type="Proteomes" id="UP000798602"/>
    </source>
</evidence>
<dbReference type="Pfam" id="PF07715">
    <property type="entry name" value="Plug"/>
    <property type="match status" value="1"/>
</dbReference>
<dbReference type="PANTHER" id="PTHR40980:SF5">
    <property type="entry name" value="TONB-DEPENDENT RECEPTOR"/>
    <property type="match status" value="1"/>
</dbReference>
<feature type="signal peptide" evidence="5">
    <location>
        <begin position="1"/>
        <end position="20"/>
    </location>
</feature>
<dbReference type="EMBL" id="JAABLM010000017">
    <property type="protein sequence ID" value="NBL65938.1"/>
    <property type="molecule type" value="Genomic_DNA"/>
</dbReference>
<evidence type="ECO:0000259" key="7">
    <source>
        <dbReference type="Pfam" id="PF07715"/>
    </source>
</evidence>
<evidence type="ECO:0000259" key="6">
    <source>
        <dbReference type="Pfam" id="PF00593"/>
    </source>
</evidence>
<dbReference type="Gene3D" id="2.40.170.20">
    <property type="entry name" value="TonB-dependent receptor, beta-barrel domain"/>
    <property type="match status" value="1"/>
</dbReference>
<evidence type="ECO:0000256" key="1">
    <source>
        <dbReference type="ARBA" id="ARBA00004442"/>
    </source>
</evidence>
<evidence type="ECO:0000256" key="5">
    <source>
        <dbReference type="SAM" id="SignalP"/>
    </source>
</evidence>
<dbReference type="InterPro" id="IPR000531">
    <property type="entry name" value="Beta-barrel_TonB"/>
</dbReference>
<keyword evidence="9" id="KW-1185">Reference proteome</keyword>
<dbReference type="SUPFAM" id="SSF49464">
    <property type="entry name" value="Carboxypeptidase regulatory domain-like"/>
    <property type="match status" value="1"/>
</dbReference>
<keyword evidence="2 4" id="KW-0472">Membrane</keyword>
<evidence type="ECO:0000256" key="2">
    <source>
        <dbReference type="ARBA" id="ARBA00023136"/>
    </source>
</evidence>
<comment type="subcellular location">
    <subcellularLocation>
        <location evidence="1 4">Cell outer membrane</location>
    </subcellularLocation>
</comment>
<protein>
    <submittedName>
        <fullName evidence="8">TonB-dependent receptor</fullName>
    </submittedName>
</protein>
<keyword evidence="4" id="KW-0798">TonB box</keyword>
<dbReference type="Gene3D" id="2.170.130.10">
    <property type="entry name" value="TonB-dependent receptor, plug domain"/>
    <property type="match status" value="1"/>
</dbReference>